<dbReference type="SUPFAM" id="SSF46689">
    <property type="entry name" value="Homeodomain-like"/>
    <property type="match status" value="1"/>
</dbReference>
<dbReference type="RefSeq" id="WP_379277287.1">
    <property type="nucleotide sequence ID" value="NZ_JBHUGT010000043.1"/>
</dbReference>
<accession>A0ABW5R2F7</accession>
<dbReference type="InterPro" id="IPR009057">
    <property type="entry name" value="Homeodomain-like_sf"/>
</dbReference>
<dbReference type="PROSITE" id="PS50977">
    <property type="entry name" value="HTH_TETR_2"/>
    <property type="match status" value="1"/>
</dbReference>
<evidence type="ECO:0000259" key="5">
    <source>
        <dbReference type="PROSITE" id="PS50977"/>
    </source>
</evidence>
<evidence type="ECO:0000256" key="2">
    <source>
        <dbReference type="ARBA" id="ARBA00023125"/>
    </source>
</evidence>
<evidence type="ECO:0000313" key="6">
    <source>
        <dbReference type="EMBL" id="MFD2662657.1"/>
    </source>
</evidence>
<dbReference type="Gene3D" id="1.10.357.10">
    <property type="entry name" value="Tetracycline Repressor, domain 2"/>
    <property type="match status" value="1"/>
</dbReference>
<dbReference type="Pfam" id="PF00440">
    <property type="entry name" value="TetR_N"/>
    <property type="match status" value="1"/>
</dbReference>
<evidence type="ECO:0000256" key="3">
    <source>
        <dbReference type="ARBA" id="ARBA00023163"/>
    </source>
</evidence>
<comment type="caution">
    <text evidence="6">The sequence shown here is derived from an EMBL/GenBank/DDBJ whole genome shotgun (WGS) entry which is preliminary data.</text>
</comment>
<evidence type="ECO:0000313" key="7">
    <source>
        <dbReference type="Proteomes" id="UP001597493"/>
    </source>
</evidence>
<keyword evidence="7" id="KW-1185">Reference proteome</keyword>
<organism evidence="6 7">
    <name type="scientific">Paenibacillus thailandensis</name>
    <dbReference type="NCBI Taxonomy" id="393250"/>
    <lineage>
        <taxon>Bacteria</taxon>
        <taxon>Bacillati</taxon>
        <taxon>Bacillota</taxon>
        <taxon>Bacilli</taxon>
        <taxon>Bacillales</taxon>
        <taxon>Paenibacillaceae</taxon>
        <taxon>Paenibacillus</taxon>
    </lineage>
</organism>
<keyword evidence="1" id="KW-0805">Transcription regulation</keyword>
<feature type="domain" description="HTH tetR-type" evidence="5">
    <location>
        <begin position="5"/>
        <end position="65"/>
    </location>
</feature>
<gene>
    <name evidence="6" type="ORF">ACFSW5_20575</name>
</gene>
<dbReference type="PANTHER" id="PTHR30055">
    <property type="entry name" value="HTH-TYPE TRANSCRIPTIONAL REGULATOR RUTR"/>
    <property type="match status" value="1"/>
</dbReference>
<dbReference type="PROSITE" id="PS01081">
    <property type="entry name" value="HTH_TETR_1"/>
    <property type="match status" value="1"/>
</dbReference>
<feature type="DNA-binding region" description="H-T-H motif" evidence="4">
    <location>
        <begin position="28"/>
        <end position="47"/>
    </location>
</feature>
<keyword evidence="2 4" id="KW-0238">DNA-binding</keyword>
<keyword evidence="3" id="KW-0804">Transcription</keyword>
<sequence>MAVRQDRKEQIMDKAVDVFAELGYYKATTARVAKEAGVTQPYVFHFFGSKEELFIAVIDRAIVRIAAAFERVEAPADQLLETMGSAFEDIMGTHRAETLLVMQAYTIAEPAIRDHVRERFANIHEAVLRKFTAAGLPEPKAAASQFMGMGFLITVTEVLDLPQLLCFKDN</sequence>
<name>A0ABW5R2F7_9BACL</name>
<dbReference type="InterPro" id="IPR001647">
    <property type="entry name" value="HTH_TetR"/>
</dbReference>
<reference evidence="7" key="1">
    <citation type="journal article" date="2019" name="Int. J. Syst. Evol. Microbiol.">
        <title>The Global Catalogue of Microorganisms (GCM) 10K type strain sequencing project: providing services to taxonomists for standard genome sequencing and annotation.</title>
        <authorList>
            <consortium name="The Broad Institute Genomics Platform"/>
            <consortium name="The Broad Institute Genome Sequencing Center for Infectious Disease"/>
            <person name="Wu L."/>
            <person name="Ma J."/>
        </authorList>
    </citation>
    <scope>NUCLEOTIDE SEQUENCE [LARGE SCALE GENOMIC DNA]</scope>
    <source>
        <strain evidence="7">TISTR 1827</strain>
    </source>
</reference>
<protein>
    <submittedName>
        <fullName evidence="6">TetR/AcrR family transcriptional regulator</fullName>
    </submittedName>
</protein>
<proteinExistence type="predicted"/>
<evidence type="ECO:0000256" key="1">
    <source>
        <dbReference type="ARBA" id="ARBA00023015"/>
    </source>
</evidence>
<dbReference type="EMBL" id="JBHUMY010000031">
    <property type="protein sequence ID" value="MFD2662657.1"/>
    <property type="molecule type" value="Genomic_DNA"/>
</dbReference>
<evidence type="ECO:0000256" key="4">
    <source>
        <dbReference type="PROSITE-ProRule" id="PRU00335"/>
    </source>
</evidence>
<dbReference type="PRINTS" id="PR00455">
    <property type="entry name" value="HTHTETR"/>
</dbReference>
<dbReference type="InterPro" id="IPR050109">
    <property type="entry name" value="HTH-type_TetR-like_transc_reg"/>
</dbReference>
<dbReference type="Proteomes" id="UP001597493">
    <property type="component" value="Unassembled WGS sequence"/>
</dbReference>
<dbReference type="PANTHER" id="PTHR30055:SF234">
    <property type="entry name" value="HTH-TYPE TRANSCRIPTIONAL REGULATOR BETI"/>
    <property type="match status" value="1"/>
</dbReference>
<dbReference type="InterPro" id="IPR023772">
    <property type="entry name" value="DNA-bd_HTH_TetR-type_CS"/>
</dbReference>